<evidence type="ECO:0000256" key="2">
    <source>
        <dbReference type="ARBA" id="ARBA00006472"/>
    </source>
</evidence>
<protein>
    <recommendedName>
        <fullName evidence="4">Putative pterin-4-alpha-carbinolamine dehydratase</fullName>
        <shortName evidence="4">PHS</shortName>
        <ecNumber evidence="4">4.2.1.96</ecNumber>
    </recommendedName>
    <alternativeName>
        <fullName evidence="4">4-alpha-hydroxy-tetrahydropterin dehydratase</fullName>
    </alternativeName>
    <alternativeName>
        <fullName evidence="4">Pterin carbinolamine dehydratase</fullName>
        <shortName evidence="4">PCD</shortName>
    </alternativeName>
</protein>
<evidence type="ECO:0000256" key="4">
    <source>
        <dbReference type="HAMAP-Rule" id="MF_00434"/>
    </source>
</evidence>
<evidence type="ECO:0000313" key="6">
    <source>
        <dbReference type="Proteomes" id="UP001205906"/>
    </source>
</evidence>
<dbReference type="PANTHER" id="PTHR12599:SF0">
    <property type="entry name" value="PTERIN-4-ALPHA-CARBINOLAMINE DEHYDRATASE"/>
    <property type="match status" value="1"/>
</dbReference>
<gene>
    <name evidence="5" type="ORF">NGM99_03395</name>
</gene>
<name>A0ABT1C4F6_9HYPH</name>
<dbReference type="Pfam" id="PF01329">
    <property type="entry name" value="Pterin_4a"/>
    <property type="match status" value="1"/>
</dbReference>
<dbReference type="EMBL" id="JAMXQS010000002">
    <property type="protein sequence ID" value="MCO6048831.1"/>
    <property type="molecule type" value="Genomic_DNA"/>
</dbReference>
<dbReference type="PANTHER" id="PTHR12599">
    <property type="entry name" value="PTERIN-4-ALPHA-CARBINOLAMINE DEHYDRATASE"/>
    <property type="match status" value="1"/>
</dbReference>
<proteinExistence type="inferred from homology"/>
<evidence type="ECO:0000313" key="5">
    <source>
        <dbReference type="EMBL" id="MCO6048831.1"/>
    </source>
</evidence>
<reference evidence="5 6" key="1">
    <citation type="submission" date="2022-06" db="EMBL/GenBank/DDBJ databases">
        <title>Mesorhizobium sp. strain RP14 Genome sequencing and assembly.</title>
        <authorList>
            <person name="Kim I."/>
        </authorList>
    </citation>
    <scope>NUCLEOTIDE SEQUENCE [LARGE SCALE GENOMIC DNA]</scope>
    <source>
        <strain evidence="6">RP14(2022)</strain>
    </source>
</reference>
<dbReference type="GO" id="GO:0008124">
    <property type="term" value="F:4-alpha-hydroxytetrahydrobiopterin dehydratase activity"/>
    <property type="evidence" value="ECO:0007669"/>
    <property type="project" value="UniProtKB-EC"/>
</dbReference>
<dbReference type="EC" id="4.2.1.96" evidence="4"/>
<comment type="similarity">
    <text evidence="2 4">Belongs to the pterin-4-alpha-carbinolamine dehydratase family.</text>
</comment>
<organism evidence="5 6">
    <name type="scientific">Mesorhizobium liriopis</name>
    <dbReference type="NCBI Taxonomy" id="2953882"/>
    <lineage>
        <taxon>Bacteria</taxon>
        <taxon>Pseudomonadati</taxon>
        <taxon>Pseudomonadota</taxon>
        <taxon>Alphaproteobacteria</taxon>
        <taxon>Hyphomicrobiales</taxon>
        <taxon>Phyllobacteriaceae</taxon>
        <taxon>Mesorhizobium</taxon>
    </lineage>
</organism>
<dbReference type="HAMAP" id="MF_00434">
    <property type="entry name" value="Pterin_4_alpha"/>
    <property type="match status" value="1"/>
</dbReference>
<accession>A0ABT1C4F6</accession>
<dbReference type="Proteomes" id="UP001205906">
    <property type="component" value="Unassembled WGS sequence"/>
</dbReference>
<comment type="caution">
    <text evidence="5">The sequence shown here is derived from an EMBL/GenBank/DDBJ whole genome shotgun (WGS) entry which is preliminary data.</text>
</comment>
<dbReference type="InterPro" id="IPR001533">
    <property type="entry name" value="Pterin_deHydtase"/>
</dbReference>
<sequence length="103" mass="11247">MPREPMDAVAVSAALAETQGWALSADGKSITRTFRFPSFGDAFAFMTRTALEAEDIDHHPGWFNSFRTVEVTLSTHVAKGLTALDFRLAQAMNRFAHEGDAAS</sequence>
<dbReference type="RefSeq" id="WP_252816010.1">
    <property type="nucleotide sequence ID" value="NZ_JAMXQS010000002.1"/>
</dbReference>
<dbReference type="NCBIfam" id="NF002018">
    <property type="entry name" value="PRK00823.1-3"/>
    <property type="match status" value="1"/>
</dbReference>
<comment type="catalytic activity">
    <reaction evidence="1 4">
        <text>(4aS,6R)-4a-hydroxy-L-erythro-5,6,7,8-tetrahydrobiopterin = (6R)-L-erythro-6,7-dihydrobiopterin + H2O</text>
        <dbReference type="Rhea" id="RHEA:11920"/>
        <dbReference type="ChEBI" id="CHEBI:15377"/>
        <dbReference type="ChEBI" id="CHEBI:15642"/>
        <dbReference type="ChEBI" id="CHEBI:43120"/>
        <dbReference type="EC" id="4.2.1.96"/>
    </reaction>
</comment>
<evidence type="ECO:0000256" key="3">
    <source>
        <dbReference type="ARBA" id="ARBA00023239"/>
    </source>
</evidence>
<evidence type="ECO:0000256" key="1">
    <source>
        <dbReference type="ARBA" id="ARBA00001554"/>
    </source>
</evidence>
<dbReference type="SUPFAM" id="SSF55248">
    <property type="entry name" value="PCD-like"/>
    <property type="match status" value="1"/>
</dbReference>
<keyword evidence="3 4" id="KW-0456">Lyase</keyword>
<dbReference type="Gene3D" id="3.30.1360.20">
    <property type="entry name" value="Transcriptional coactivator/pterin dehydratase"/>
    <property type="match status" value="1"/>
</dbReference>
<keyword evidence="6" id="KW-1185">Reference proteome</keyword>
<dbReference type="InterPro" id="IPR036428">
    <property type="entry name" value="PCD_sf"/>
</dbReference>